<feature type="region of interest" description="Disordered" evidence="1">
    <location>
        <begin position="36"/>
        <end position="81"/>
    </location>
</feature>
<dbReference type="AlphaFoldDB" id="A0A6D2K3I8"/>
<accession>A0A6D2K3I8</accession>
<evidence type="ECO:0000256" key="1">
    <source>
        <dbReference type="SAM" id="MobiDB-lite"/>
    </source>
</evidence>
<reference evidence="2" key="1">
    <citation type="submission" date="2020-01" db="EMBL/GenBank/DDBJ databases">
        <authorList>
            <person name="Mishra B."/>
        </authorList>
    </citation>
    <scope>NUCLEOTIDE SEQUENCE [LARGE SCALE GENOMIC DNA]</scope>
</reference>
<dbReference type="OrthoDB" id="1113990at2759"/>
<gene>
    <name evidence="2" type="ORF">MERR_LOCUS33805</name>
</gene>
<name>A0A6D2K3I8_9BRAS</name>
<evidence type="ECO:0000313" key="2">
    <source>
        <dbReference type="EMBL" id="CAA7046570.1"/>
    </source>
</evidence>
<feature type="compositionally biased region" description="Low complexity" evidence="1">
    <location>
        <begin position="71"/>
        <end position="81"/>
    </location>
</feature>
<protein>
    <submittedName>
        <fullName evidence="2">Uncharacterized protein</fullName>
    </submittedName>
</protein>
<proteinExistence type="predicted"/>
<organism evidence="2 3">
    <name type="scientific">Microthlaspi erraticum</name>
    <dbReference type="NCBI Taxonomy" id="1685480"/>
    <lineage>
        <taxon>Eukaryota</taxon>
        <taxon>Viridiplantae</taxon>
        <taxon>Streptophyta</taxon>
        <taxon>Embryophyta</taxon>
        <taxon>Tracheophyta</taxon>
        <taxon>Spermatophyta</taxon>
        <taxon>Magnoliopsida</taxon>
        <taxon>eudicotyledons</taxon>
        <taxon>Gunneridae</taxon>
        <taxon>Pentapetalae</taxon>
        <taxon>rosids</taxon>
        <taxon>malvids</taxon>
        <taxon>Brassicales</taxon>
        <taxon>Brassicaceae</taxon>
        <taxon>Coluteocarpeae</taxon>
        <taxon>Microthlaspi</taxon>
    </lineage>
</organism>
<feature type="compositionally biased region" description="Low complexity" evidence="1">
    <location>
        <begin position="36"/>
        <end position="52"/>
    </location>
</feature>
<dbReference type="Proteomes" id="UP000467841">
    <property type="component" value="Unassembled WGS sequence"/>
</dbReference>
<comment type="caution">
    <text evidence="2">The sequence shown here is derived from an EMBL/GenBank/DDBJ whole genome shotgun (WGS) entry which is preliminary data.</text>
</comment>
<evidence type="ECO:0000313" key="3">
    <source>
        <dbReference type="Proteomes" id="UP000467841"/>
    </source>
</evidence>
<sequence>MYNMKSNIVIFDHIKKNHATAAITAPEIEISSDEALPAGASASGPSLAPASSDDVGDMSGVGAGGDEAEGESLVGPSELSPELESGLEAGVLADEDLGDFAGALPPEDGETLGVAVEFFLAVVGGEAVGGGVGAEADDFGDPDAAGEGVAELLGALAGVGGSAAKTTVTAKAATARDRSLKVIVIFE</sequence>
<dbReference type="EMBL" id="CACVBM020001351">
    <property type="protein sequence ID" value="CAA7046570.1"/>
    <property type="molecule type" value="Genomic_DNA"/>
</dbReference>
<keyword evidence="3" id="KW-1185">Reference proteome</keyword>